<reference evidence="2" key="1">
    <citation type="submission" date="2021-06" db="EMBL/GenBank/DDBJ databases">
        <authorList>
            <person name="Kallberg Y."/>
            <person name="Tangrot J."/>
            <person name="Rosling A."/>
        </authorList>
    </citation>
    <scope>NUCLEOTIDE SEQUENCE</scope>
    <source>
        <strain evidence="2">FL966</strain>
    </source>
</reference>
<proteinExistence type="predicted"/>
<feature type="compositionally biased region" description="Basic and acidic residues" evidence="1">
    <location>
        <begin position="19"/>
        <end position="32"/>
    </location>
</feature>
<keyword evidence="3" id="KW-1185">Reference proteome</keyword>
<accession>A0A9N9FV89</accession>
<dbReference type="Proteomes" id="UP000789759">
    <property type="component" value="Unassembled WGS sequence"/>
</dbReference>
<sequence length="44" mass="4850">MPTVSTSSSKGSRNLRNGLRKDQDRAVPDRYRMIFSPGPDDGPS</sequence>
<dbReference type="EMBL" id="CAJVQA010002833">
    <property type="protein sequence ID" value="CAG8558668.1"/>
    <property type="molecule type" value="Genomic_DNA"/>
</dbReference>
<feature type="compositionally biased region" description="Polar residues" evidence="1">
    <location>
        <begin position="1"/>
        <end position="15"/>
    </location>
</feature>
<protein>
    <submittedName>
        <fullName evidence="2">17613_t:CDS:1</fullName>
    </submittedName>
</protein>
<evidence type="ECO:0000313" key="3">
    <source>
        <dbReference type="Proteomes" id="UP000789759"/>
    </source>
</evidence>
<gene>
    <name evidence="2" type="ORF">CPELLU_LOCUS5098</name>
</gene>
<organism evidence="2 3">
    <name type="scientific">Cetraspora pellucida</name>
    <dbReference type="NCBI Taxonomy" id="1433469"/>
    <lineage>
        <taxon>Eukaryota</taxon>
        <taxon>Fungi</taxon>
        <taxon>Fungi incertae sedis</taxon>
        <taxon>Mucoromycota</taxon>
        <taxon>Glomeromycotina</taxon>
        <taxon>Glomeromycetes</taxon>
        <taxon>Diversisporales</taxon>
        <taxon>Gigasporaceae</taxon>
        <taxon>Cetraspora</taxon>
    </lineage>
</organism>
<evidence type="ECO:0000256" key="1">
    <source>
        <dbReference type="SAM" id="MobiDB-lite"/>
    </source>
</evidence>
<dbReference type="AlphaFoldDB" id="A0A9N9FV89"/>
<name>A0A9N9FV89_9GLOM</name>
<evidence type="ECO:0000313" key="2">
    <source>
        <dbReference type="EMBL" id="CAG8558668.1"/>
    </source>
</evidence>
<comment type="caution">
    <text evidence="2">The sequence shown here is derived from an EMBL/GenBank/DDBJ whole genome shotgun (WGS) entry which is preliminary data.</text>
</comment>
<feature type="region of interest" description="Disordered" evidence="1">
    <location>
        <begin position="1"/>
        <end position="44"/>
    </location>
</feature>